<dbReference type="KEGG" id="cmos:111443859"/>
<dbReference type="Gene3D" id="2.40.70.10">
    <property type="entry name" value="Acid Proteases"/>
    <property type="match status" value="1"/>
</dbReference>
<dbReference type="Pfam" id="PF08284">
    <property type="entry name" value="RVP_2"/>
    <property type="match status" value="1"/>
</dbReference>
<dbReference type="AlphaFoldDB" id="A0A6J1FG36"/>
<dbReference type="PROSITE" id="PS50158">
    <property type="entry name" value="ZF_CCHC"/>
    <property type="match status" value="1"/>
</dbReference>
<dbReference type="CDD" id="cd00303">
    <property type="entry name" value="retropepsin_like"/>
    <property type="match status" value="1"/>
</dbReference>
<evidence type="ECO:0000259" key="2">
    <source>
        <dbReference type="PROSITE" id="PS50158"/>
    </source>
</evidence>
<proteinExistence type="predicted"/>
<dbReference type="Gene3D" id="4.10.60.10">
    <property type="entry name" value="Zinc finger, CCHC-type"/>
    <property type="match status" value="1"/>
</dbReference>
<keyword evidence="1" id="KW-0862">Zinc</keyword>
<dbReference type="GO" id="GO:0003676">
    <property type="term" value="F:nucleic acid binding"/>
    <property type="evidence" value="ECO:0007669"/>
    <property type="project" value="InterPro"/>
</dbReference>
<organism evidence="3 4">
    <name type="scientific">Cucurbita moschata</name>
    <name type="common">Winter crookneck squash</name>
    <name type="synonym">Cucurbita pepo var. moschata</name>
    <dbReference type="NCBI Taxonomy" id="3662"/>
    <lineage>
        <taxon>Eukaryota</taxon>
        <taxon>Viridiplantae</taxon>
        <taxon>Streptophyta</taxon>
        <taxon>Embryophyta</taxon>
        <taxon>Tracheophyta</taxon>
        <taxon>Spermatophyta</taxon>
        <taxon>Magnoliopsida</taxon>
        <taxon>eudicotyledons</taxon>
        <taxon>Gunneridae</taxon>
        <taxon>Pentapetalae</taxon>
        <taxon>rosids</taxon>
        <taxon>fabids</taxon>
        <taxon>Cucurbitales</taxon>
        <taxon>Cucurbitaceae</taxon>
        <taxon>Cucurbiteae</taxon>
        <taxon>Cucurbita</taxon>
    </lineage>
</organism>
<dbReference type="PANTHER" id="PTHR15503">
    <property type="entry name" value="LDOC1 RELATED"/>
    <property type="match status" value="1"/>
</dbReference>
<reference evidence="4" key="1">
    <citation type="submission" date="2025-08" db="UniProtKB">
        <authorList>
            <consortium name="RefSeq"/>
        </authorList>
    </citation>
    <scope>IDENTIFICATION</scope>
    <source>
        <tissue evidence="4">Young leaves</tissue>
    </source>
</reference>
<keyword evidence="1" id="KW-0863">Zinc-finger</keyword>
<sequence>MEKPLCRNCGKQHVGRCLAGSGMCYICGHAGHVARTCPTKSLGIPREPLRGSVIREPTLQTRPQTSAYITTSKEAGTSGTVVTGMLPILGQFALTLFDSGSTHSFVALPFVKQAGSVVEPLMHALSVGTPARVDLVIKNRVKDGQVVIAGQTIHVDLMVVDMTDFDVILGMD</sequence>
<dbReference type="InterPro" id="IPR032567">
    <property type="entry name" value="RTL1-rel"/>
</dbReference>
<protein>
    <submittedName>
        <fullName evidence="4">Uncharacterized protein LOC111443859</fullName>
    </submittedName>
</protein>
<dbReference type="InterPro" id="IPR021109">
    <property type="entry name" value="Peptidase_aspartic_dom_sf"/>
</dbReference>
<evidence type="ECO:0000256" key="1">
    <source>
        <dbReference type="PROSITE-ProRule" id="PRU00047"/>
    </source>
</evidence>
<keyword evidence="1" id="KW-0479">Metal-binding</keyword>
<evidence type="ECO:0000313" key="4">
    <source>
        <dbReference type="RefSeq" id="XP_022937453.1"/>
    </source>
</evidence>
<feature type="domain" description="CCHC-type" evidence="2">
    <location>
        <begin position="24"/>
        <end position="38"/>
    </location>
</feature>
<dbReference type="Proteomes" id="UP000504609">
    <property type="component" value="Unplaced"/>
</dbReference>
<dbReference type="InterPro" id="IPR001878">
    <property type="entry name" value="Znf_CCHC"/>
</dbReference>
<gene>
    <name evidence="4" type="primary">LOC111443859</name>
</gene>
<dbReference type="RefSeq" id="XP_022937453.1">
    <property type="nucleotide sequence ID" value="XM_023081685.1"/>
</dbReference>
<name>A0A6J1FG36_CUCMO</name>
<dbReference type="GO" id="GO:0008270">
    <property type="term" value="F:zinc ion binding"/>
    <property type="evidence" value="ECO:0007669"/>
    <property type="project" value="UniProtKB-KW"/>
</dbReference>
<dbReference type="PANTHER" id="PTHR15503:SF45">
    <property type="entry name" value="RNA-DIRECTED DNA POLYMERASE HOMOLOG"/>
    <property type="match status" value="1"/>
</dbReference>
<evidence type="ECO:0000313" key="3">
    <source>
        <dbReference type="Proteomes" id="UP000504609"/>
    </source>
</evidence>
<accession>A0A6J1FG36</accession>
<keyword evidence="3" id="KW-1185">Reference proteome</keyword>
<dbReference type="GeneID" id="111443859"/>